<evidence type="ECO:0000256" key="2">
    <source>
        <dbReference type="ARBA" id="ARBA00022801"/>
    </source>
</evidence>
<dbReference type="InterPro" id="IPR015655">
    <property type="entry name" value="PP2C"/>
</dbReference>
<dbReference type="CDD" id="cd00143">
    <property type="entry name" value="PP2Cc"/>
    <property type="match status" value="1"/>
</dbReference>
<evidence type="ECO:0000256" key="3">
    <source>
        <dbReference type="ARBA" id="ARBA00022912"/>
    </source>
</evidence>
<dbReference type="PROSITE" id="PS51746">
    <property type="entry name" value="PPM_2"/>
    <property type="match status" value="1"/>
</dbReference>
<dbReference type="SUPFAM" id="SSF81606">
    <property type="entry name" value="PP2C-like"/>
    <property type="match status" value="1"/>
</dbReference>
<protein>
    <recommendedName>
        <fullName evidence="6">PPM-type phosphatase domain-containing protein</fullName>
    </recommendedName>
</protein>
<reference evidence="7" key="1">
    <citation type="submission" date="2021-01" db="EMBL/GenBank/DDBJ databases">
        <authorList>
            <person name="Corre E."/>
            <person name="Pelletier E."/>
            <person name="Niang G."/>
            <person name="Scheremetjew M."/>
            <person name="Finn R."/>
            <person name="Kale V."/>
            <person name="Holt S."/>
            <person name="Cochrane G."/>
            <person name="Meng A."/>
            <person name="Brown T."/>
            <person name="Cohen L."/>
        </authorList>
    </citation>
    <scope>NUCLEOTIDE SEQUENCE</scope>
    <source>
        <strain evidence="7">CCMP 2712</strain>
    </source>
</reference>
<dbReference type="InterPro" id="IPR001932">
    <property type="entry name" value="PPM-type_phosphatase-like_dom"/>
</dbReference>
<dbReference type="AlphaFoldDB" id="A0A7S4NUM3"/>
<keyword evidence="2 4" id="KW-0378">Hydrolase</keyword>
<dbReference type="SMART" id="SM00332">
    <property type="entry name" value="PP2Cc"/>
    <property type="match status" value="1"/>
</dbReference>
<dbReference type="EMBL" id="HBKN01025460">
    <property type="protein sequence ID" value="CAE2308206.1"/>
    <property type="molecule type" value="Transcribed_RNA"/>
</dbReference>
<gene>
    <name evidence="7" type="ORF">GTHE00462_LOCUS19806</name>
</gene>
<evidence type="ECO:0000256" key="1">
    <source>
        <dbReference type="ARBA" id="ARBA00022723"/>
    </source>
</evidence>
<feature type="compositionally biased region" description="Low complexity" evidence="5">
    <location>
        <begin position="117"/>
        <end position="137"/>
    </location>
</feature>
<sequence>MGSYLSSPVKDKESHDGSGIGGIKYGLSAMQGWRTNMEDAHIACGNVGKQNPLGIFGVFDGHGGREVAQFVSKHFQTEFEGIVSNQQGKVEPSLPIAFHRMDAMLREQKYAAELISLSSSPKSSQPDSPTSTSAASTGTRNQDAPRIGNASQERAVGLVRSSINSSLEDARKKGKLTQKEAMELMVKMMALQRMEKNALASSQAVQQGTEGSNKLNGCSEEATCAGCTANVVVLTAKEIFVANAGDSRSVLCRKGQAVPLSEDHKPNNPKERSRITSAGGWVSEAANGHFRVNGNLNLSRSIGDLKYKSDSKLPPSKQVITAEPDVRRIPRTEEDEFIITACDGVWDCMSNQQLVDFVRARLKSNQVISKICEDIFEKCISVDPKQTQGIGGDNMTCIIIKLK</sequence>
<feature type="domain" description="PPM-type phosphatase" evidence="6">
    <location>
        <begin position="24"/>
        <end position="402"/>
    </location>
</feature>
<dbReference type="PROSITE" id="PS01032">
    <property type="entry name" value="PPM_1"/>
    <property type="match status" value="1"/>
</dbReference>
<dbReference type="GO" id="GO:0046872">
    <property type="term" value="F:metal ion binding"/>
    <property type="evidence" value="ECO:0007669"/>
    <property type="project" value="UniProtKB-KW"/>
</dbReference>
<dbReference type="InterPro" id="IPR000222">
    <property type="entry name" value="PP2C_BS"/>
</dbReference>
<name>A0A7S4NUM3_GUITH</name>
<dbReference type="PANTHER" id="PTHR13832">
    <property type="entry name" value="PROTEIN PHOSPHATASE 2C"/>
    <property type="match status" value="1"/>
</dbReference>
<proteinExistence type="inferred from homology"/>
<dbReference type="Pfam" id="PF00481">
    <property type="entry name" value="PP2C"/>
    <property type="match status" value="2"/>
</dbReference>
<keyword evidence="1" id="KW-0479">Metal-binding</keyword>
<dbReference type="InterPro" id="IPR036457">
    <property type="entry name" value="PPM-type-like_dom_sf"/>
</dbReference>
<dbReference type="GO" id="GO:0004722">
    <property type="term" value="F:protein serine/threonine phosphatase activity"/>
    <property type="evidence" value="ECO:0007669"/>
    <property type="project" value="InterPro"/>
</dbReference>
<evidence type="ECO:0000256" key="4">
    <source>
        <dbReference type="RuleBase" id="RU003465"/>
    </source>
</evidence>
<comment type="similarity">
    <text evidence="4">Belongs to the PP2C family.</text>
</comment>
<evidence type="ECO:0000256" key="5">
    <source>
        <dbReference type="SAM" id="MobiDB-lite"/>
    </source>
</evidence>
<feature type="region of interest" description="Disordered" evidence="5">
    <location>
        <begin position="117"/>
        <end position="154"/>
    </location>
</feature>
<accession>A0A7S4NUM3</accession>
<dbReference type="PANTHER" id="PTHR13832:SF840">
    <property type="entry name" value="PROTEIN PHOSPHATASE 2C 60-RELATED"/>
    <property type="match status" value="1"/>
</dbReference>
<keyword evidence="3 4" id="KW-0904">Protein phosphatase</keyword>
<organism evidence="7">
    <name type="scientific">Guillardia theta</name>
    <name type="common">Cryptophyte</name>
    <name type="synonym">Cryptomonas phi</name>
    <dbReference type="NCBI Taxonomy" id="55529"/>
    <lineage>
        <taxon>Eukaryota</taxon>
        <taxon>Cryptophyceae</taxon>
        <taxon>Pyrenomonadales</taxon>
        <taxon>Geminigeraceae</taxon>
        <taxon>Guillardia</taxon>
    </lineage>
</organism>
<evidence type="ECO:0000313" key="7">
    <source>
        <dbReference type="EMBL" id="CAE2308206.1"/>
    </source>
</evidence>
<dbReference type="Gene3D" id="3.60.40.10">
    <property type="entry name" value="PPM-type phosphatase domain"/>
    <property type="match status" value="1"/>
</dbReference>
<evidence type="ECO:0000259" key="6">
    <source>
        <dbReference type="PROSITE" id="PS51746"/>
    </source>
</evidence>